<dbReference type="Proteomes" id="UP000193144">
    <property type="component" value="Unassembled WGS sequence"/>
</dbReference>
<dbReference type="Pfam" id="PF01425">
    <property type="entry name" value="Amidase"/>
    <property type="match status" value="1"/>
</dbReference>
<dbReference type="EMBL" id="MCFA01000002">
    <property type="protein sequence ID" value="ORY19487.1"/>
    <property type="molecule type" value="Genomic_DNA"/>
</dbReference>
<reference evidence="2 3" key="1">
    <citation type="submission" date="2016-07" db="EMBL/GenBank/DDBJ databases">
        <title>Pervasive Adenine N6-methylation of Active Genes in Fungi.</title>
        <authorList>
            <consortium name="DOE Joint Genome Institute"/>
            <person name="Mondo S.J."/>
            <person name="Dannebaum R.O."/>
            <person name="Kuo R.C."/>
            <person name="Labutti K."/>
            <person name="Haridas S."/>
            <person name="Kuo A."/>
            <person name="Salamov A."/>
            <person name="Ahrendt S.R."/>
            <person name="Lipzen A."/>
            <person name="Sullivan W."/>
            <person name="Andreopoulos W.B."/>
            <person name="Clum A."/>
            <person name="Lindquist E."/>
            <person name="Daum C."/>
            <person name="Ramamoorthy G.K."/>
            <person name="Gryganskyi A."/>
            <person name="Culley D."/>
            <person name="Magnuson J.K."/>
            <person name="James T.Y."/>
            <person name="O'Malley M.A."/>
            <person name="Stajich J.E."/>
            <person name="Spatafora J.W."/>
            <person name="Visel A."/>
            <person name="Grigoriev I.V."/>
        </authorList>
    </citation>
    <scope>NUCLEOTIDE SEQUENCE [LARGE SCALE GENOMIC DNA]</scope>
    <source>
        <strain evidence="2 3">CBS 115471</strain>
    </source>
</reference>
<dbReference type="STRING" id="1231657.A0A1Y2AB18"/>
<dbReference type="InterPro" id="IPR036928">
    <property type="entry name" value="AS_sf"/>
</dbReference>
<dbReference type="OrthoDB" id="5423360at2759"/>
<evidence type="ECO:0000259" key="1">
    <source>
        <dbReference type="Pfam" id="PF01425"/>
    </source>
</evidence>
<gene>
    <name evidence="2" type="ORF">BCR34DRAFT_659674</name>
</gene>
<evidence type="ECO:0000313" key="3">
    <source>
        <dbReference type="Proteomes" id="UP000193144"/>
    </source>
</evidence>
<feature type="domain" description="Amidase" evidence="1">
    <location>
        <begin position="39"/>
        <end position="461"/>
    </location>
</feature>
<dbReference type="PANTHER" id="PTHR46310:SF7">
    <property type="entry name" value="AMIDASE 1"/>
    <property type="match status" value="1"/>
</dbReference>
<comment type="caution">
    <text evidence="2">The sequence shown here is derived from an EMBL/GenBank/DDBJ whole genome shotgun (WGS) entry which is preliminary data.</text>
</comment>
<dbReference type="PANTHER" id="PTHR46310">
    <property type="entry name" value="AMIDASE 1"/>
    <property type="match status" value="1"/>
</dbReference>
<name>A0A1Y2AB18_9PLEO</name>
<accession>A0A1Y2AB18</accession>
<dbReference type="SUPFAM" id="SSF75304">
    <property type="entry name" value="Amidase signature (AS) enzymes"/>
    <property type="match status" value="1"/>
</dbReference>
<evidence type="ECO:0000313" key="2">
    <source>
        <dbReference type="EMBL" id="ORY19487.1"/>
    </source>
</evidence>
<dbReference type="Gene3D" id="3.90.1300.10">
    <property type="entry name" value="Amidase signature (AS) domain"/>
    <property type="match status" value="1"/>
</dbReference>
<dbReference type="InterPro" id="IPR023631">
    <property type="entry name" value="Amidase_dom"/>
</dbReference>
<sequence length="488" mass="54346">MQSPDASKTPSKKYKLLHTTVKLPSHLHIYHLWLYYEPNPEKPLLSLRFAVKDVIDIAGLTTSNGSRCWQDVYLPAEESAPFIEQLTNAGAILVGKLNCTQFCDGQDPFEQVSPFNPRGDGYQSPSSSSSGSAAAAAGYNWLDFTIGTDTGGSIRHPAGVNGTYGIRPTFSSVESKGMAASGFMDTVGVFARSASMLERAQKAITSPSETFAQPQGPEARYKLIYLVRSNKADPNDNPKWFPRPGHPNNRGAQAEQIFESVVSKLENHLSCKRQILNLDELWSSTHPDTMDASLSIATGKIYQTLVYYVTATDVIRPFIAKHKADRDGRTPYLEPIFKTRFEYGASVTQHDFDSAVVHFETFKKWLLDVLFASHTDETVILLYPQSCGNPNYRDESKPPPTVIKPSERFWEGFSSYSISYVFGCPDITVPVGQVPYHSRITEHEEWLPISLSFLSQRGNDRILGSLLKELEDTRVLQPVRTGAKAYRG</sequence>
<protein>
    <submittedName>
        <fullName evidence="2">Amidase signature domain-containing protein</fullName>
    </submittedName>
</protein>
<organism evidence="2 3">
    <name type="scientific">Clohesyomyces aquaticus</name>
    <dbReference type="NCBI Taxonomy" id="1231657"/>
    <lineage>
        <taxon>Eukaryota</taxon>
        <taxon>Fungi</taxon>
        <taxon>Dikarya</taxon>
        <taxon>Ascomycota</taxon>
        <taxon>Pezizomycotina</taxon>
        <taxon>Dothideomycetes</taxon>
        <taxon>Pleosporomycetidae</taxon>
        <taxon>Pleosporales</taxon>
        <taxon>Lindgomycetaceae</taxon>
        <taxon>Clohesyomyces</taxon>
    </lineage>
</organism>
<keyword evidence="3" id="KW-1185">Reference proteome</keyword>
<proteinExistence type="predicted"/>
<dbReference type="AlphaFoldDB" id="A0A1Y2AB18"/>